<keyword evidence="4" id="KW-0812">Transmembrane</keyword>
<accession>A0A5D3DK58</accession>
<dbReference type="GO" id="GO:0005886">
    <property type="term" value="C:plasma membrane"/>
    <property type="evidence" value="ECO:0007669"/>
    <property type="project" value="TreeGrafter"/>
</dbReference>
<evidence type="ECO:0000313" key="6">
    <source>
        <dbReference type="Proteomes" id="UP000321947"/>
    </source>
</evidence>
<dbReference type="EMBL" id="SSTD01004395">
    <property type="protein sequence ID" value="TYK23790.1"/>
    <property type="molecule type" value="Genomic_DNA"/>
</dbReference>
<proteinExistence type="predicted"/>
<evidence type="ECO:0000256" key="4">
    <source>
        <dbReference type="SAM" id="Phobius"/>
    </source>
</evidence>
<keyword evidence="2" id="KW-0067">ATP-binding</keyword>
<evidence type="ECO:0000256" key="2">
    <source>
        <dbReference type="ARBA" id="ARBA00022840"/>
    </source>
</evidence>
<organism evidence="5 6">
    <name type="scientific">Cucumis melo var. makuwa</name>
    <name type="common">Oriental melon</name>
    <dbReference type="NCBI Taxonomy" id="1194695"/>
    <lineage>
        <taxon>Eukaryota</taxon>
        <taxon>Viridiplantae</taxon>
        <taxon>Streptophyta</taxon>
        <taxon>Embryophyta</taxon>
        <taxon>Tracheophyta</taxon>
        <taxon>Spermatophyta</taxon>
        <taxon>Magnoliopsida</taxon>
        <taxon>eudicotyledons</taxon>
        <taxon>Gunneridae</taxon>
        <taxon>Pentapetalae</taxon>
        <taxon>rosids</taxon>
        <taxon>fabids</taxon>
        <taxon>Cucurbitales</taxon>
        <taxon>Cucurbitaceae</taxon>
        <taxon>Benincaseae</taxon>
        <taxon>Cucumis</taxon>
    </lineage>
</organism>
<keyword evidence="1" id="KW-0547">Nucleotide-binding</keyword>
<reference evidence="5 6" key="1">
    <citation type="submission" date="2019-08" db="EMBL/GenBank/DDBJ databases">
        <title>Draft genome sequences of two oriental melons (Cucumis melo L. var makuwa).</title>
        <authorList>
            <person name="Kwon S.-Y."/>
        </authorList>
    </citation>
    <scope>NUCLEOTIDE SEQUENCE [LARGE SCALE GENOMIC DNA]</scope>
    <source>
        <strain evidence="6">cv. Chang Bougi</strain>
        <tissue evidence="5">Leaf</tissue>
    </source>
</reference>
<gene>
    <name evidence="5" type="ORF">E5676_scaffold1607G001180</name>
</gene>
<dbReference type="GO" id="GO:0004674">
    <property type="term" value="F:protein serine/threonine kinase activity"/>
    <property type="evidence" value="ECO:0007669"/>
    <property type="project" value="TreeGrafter"/>
</dbReference>
<protein>
    <submittedName>
        <fullName evidence="5">Putative wall-associated receptor kinase-like 16</fullName>
    </submittedName>
</protein>
<evidence type="ECO:0000313" key="5">
    <source>
        <dbReference type="EMBL" id="TYK23790.1"/>
    </source>
</evidence>
<keyword evidence="4" id="KW-0472">Membrane</keyword>
<dbReference type="PANTHER" id="PTHR27005">
    <property type="entry name" value="WALL-ASSOCIATED RECEPTOR KINASE-LIKE 21"/>
    <property type="match status" value="1"/>
</dbReference>
<dbReference type="AlphaFoldDB" id="A0A5D3DK58"/>
<feature type="transmembrane region" description="Helical" evidence="4">
    <location>
        <begin position="34"/>
        <end position="54"/>
    </location>
</feature>
<keyword evidence="5" id="KW-0418">Kinase</keyword>
<dbReference type="Proteomes" id="UP000321947">
    <property type="component" value="Unassembled WGS sequence"/>
</dbReference>
<keyword evidence="5" id="KW-0675">Receptor</keyword>
<name>A0A5D3DK58_CUCMM</name>
<keyword evidence="5" id="KW-0808">Transferase</keyword>
<sequence length="204" mass="22845">MKKISIALYHPVFSSNSVVRSSHSPVAPLINGKIYLVFCYTCIPLSISFGIVLLELTTRKKAICFIGSEVERHIDVCCMWDERKLCSRNCGERNNGNRRGLWQIKEVTKLAKECVRVKGEERPTTKEVAMELERLQVVAQVEHFNLLDGALDKTSINVSGSRGDARKEAQTKEEDTVQTTWLNGTLRLGEKEDTANGETSGEEA</sequence>
<evidence type="ECO:0000256" key="1">
    <source>
        <dbReference type="ARBA" id="ARBA00022741"/>
    </source>
</evidence>
<keyword evidence="4" id="KW-1133">Transmembrane helix</keyword>
<dbReference type="PANTHER" id="PTHR27005:SF468">
    <property type="entry name" value="OS01G0310500 PROTEIN"/>
    <property type="match status" value="1"/>
</dbReference>
<comment type="caution">
    <text evidence="5">The sequence shown here is derived from an EMBL/GenBank/DDBJ whole genome shotgun (WGS) entry which is preliminary data.</text>
</comment>
<dbReference type="Gene3D" id="1.10.510.10">
    <property type="entry name" value="Transferase(Phosphotransferase) domain 1"/>
    <property type="match status" value="1"/>
</dbReference>
<dbReference type="GO" id="GO:0005524">
    <property type="term" value="F:ATP binding"/>
    <property type="evidence" value="ECO:0007669"/>
    <property type="project" value="UniProtKB-KW"/>
</dbReference>
<feature type="region of interest" description="Disordered" evidence="3">
    <location>
        <begin position="157"/>
        <end position="204"/>
    </location>
</feature>
<feature type="compositionally biased region" description="Basic and acidic residues" evidence="3">
    <location>
        <begin position="163"/>
        <end position="175"/>
    </location>
</feature>
<dbReference type="InterPro" id="IPR045274">
    <property type="entry name" value="WAK-like"/>
</dbReference>
<evidence type="ECO:0000256" key="3">
    <source>
        <dbReference type="SAM" id="MobiDB-lite"/>
    </source>
</evidence>
<dbReference type="GO" id="GO:0007166">
    <property type="term" value="P:cell surface receptor signaling pathway"/>
    <property type="evidence" value="ECO:0007669"/>
    <property type="project" value="InterPro"/>
</dbReference>